<sequence>MNRLVEKIAPLVHRVLPLLEICLAPFTFLGALLFAFIRRAGIQRMPLTRRILFKVGVFPVVRHYYEPQFDCRGLRHPLSAERALPGIEWNLSEQLQILGEFHYADELARFPYEPTGELEYHYRNDFFCAGDSEYLYSMVRRLAPANVIEIGSGNSTLMVRNAIRKNAEDNPGYVCRHLCIEPYEMPWLEKAGVEVLRHRVEEVDPSIFSTLGPGDILFVDSSHMIRPQGDVLAIYLQILPTLRPGVVVHVHDILTPRDYFEQWLVDEVKFWNEQYLLEAFLTLNREFRIIGAVNYLKQHHFDLLSAKCPVLGSHPECEPGSFWLVRN</sequence>
<keyword evidence="2" id="KW-0808">Transferase</keyword>
<keyword evidence="1" id="KW-1133">Transmembrane helix</keyword>
<reference evidence="2 3" key="1">
    <citation type="submission" date="2021-06" db="EMBL/GenBank/DDBJ databases">
        <title>Gemonas diversity in paddy soil.</title>
        <authorList>
            <person name="Liu G."/>
        </authorList>
    </citation>
    <scope>NUCLEOTIDE SEQUENCE [LARGE SCALE GENOMIC DNA]</scope>
    <source>
        <strain evidence="2 3">RG2</strain>
    </source>
</reference>
<organism evidence="2 3">
    <name type="scientific">Geomonas subterranea</name>
    <dbReference type="NCBI Taxonomy" id="2847989"/>
    <lineage>
        <taxon>Bacteria</taxon>
        <taxon>Pseudomonadati</taxon>
        <taxon>Thermodesulfobacteriota</taxon>
        <taxon>Desulfuromonadia</taxon>
        <taxon>Geobacterales</taxon>
        <taxon>Geobacteraceae</taxon>
        <taxon>Geomonas</taxon>
    </lineage>
</organism>
<evidence type="ECO:0000313" key="2">
    <source>
        <dbReference type="EMBL" id="QXE92339.1"/>
    </source>
</evidence>
<dbReference type="GO" id="GO:0032259">
    <property type="term" value="P:methylation"/>
    <property type="evidence" value="ECO:0007669"/>
    <property type="project" value="UniProtKB-KW"/>
</dbReference>
<dbReference type="EMBL" id="CP077683">
    <property type="protein sequence ID" value="QXE92339.1"/>
    <property type="molecule type" value="Genomic_DNA"/>
</dbReference>
<dbReference type="Proteomes" id="UP000683559">
    <property type="component" value="Chromosome"/>
</dbReference>
<protein>
    <submittedName>
        <fullName evidence="2">Class I SAM-dependent methyltransferase</fullName>
    </submittedName>
</protein>
<gene>
    <name evidence="2" type="ORF">KP001_07405</name>
</gene>
<proteinExistence type="predicted"/>
<keyword evidence="1" id="KW-0812">Transmembrane</keyword>
<evidence type="ECO:0000256" key="1">
    <source>
        <dbReference type="SAM" id="Phobius"/>
    </source>
</evidence>
<keyword evidence="1" id="KW-0472">Membrane</keyword>
<name>A0ABX8LNY4_9BACT</name>
<keyword evidence="3" id="KW-1185">Reference proteome</keyword>
<dbReference type="GO" id="GO:0008168">
    <property type="term" value="F:methyltransferase activity"/>
    <property type="evidence" value="ECO:0007669"/>
    <property type="project" value="UniProtKB-KW"/>
</dbReference>
<feature type="transmembrane region" description="Helical" evidence="1">
    <location>
        <begin position="15"/>
        <end position="37"/>
    </location>
</feature>
<keyword evidence="2" id="KW-0489">Methyltransferase</keyword>
<accession>A0ABX8LNY4</accession>
<dbReference type="RefSeq" id="WP_217288893.1">
    <property type="nucleotide sequence ID" value="NZ_CP077683.1"/>
</dbReference>
<evidence type="ECO:0000313" key="3">
    <source>
        <dbReference type="Proteomes" id="UP000683559"/>
    </source>
</evidence>
<dbReference type="Pfam" id="PF13578">
    <property type="entry name" value="Methyltransf_24"/>
    <property type="match status" value="1"/>
</dbReference>